<name>A0A7Z0AYW0_9BURK</name>
<comment type="subcellular location">
    <subcellularLocation>
        <location evidence="1">Cell inner membrane</location>
        <topology evidence="1">Multi-pass membrane protein</topology>
    </subcellularLocation>
    <subcellularLocation>
        <location evidence="9">Cell membrane</location>
        <topology evidence="9">Multi-pass membrane protein</topology>
    </subcellularLocation>
</comment>
<dbReference type="EMBL" id="JACCAU010000001">
    <property type="protein sequence ID" value="NYH15021.1"/>
    <property type="molecule type" value="Genomic_DNA"/>
</dbReference>
<dbReference type="PANTHER" id="PTHR30614">
    <property type="entry name" value="MEMBRANE COMPONENT OF AMINO ACID ABC TRANSPORTER"/>
    <property type="match status" value="1"/>
</dbReference>
<proteinExistence type="inferred from homology"/>
<evidence type="ECO:0000256" key="9">
    <source>
        <dbReference type="RuleBase" id="RU363032"/>
    </source>
</evidence>
<keyword evidence="7 9" id="KW-1133">Transmembrane helix</keyword>
<keyword evidence="5 9" id="KW-0812">Transmembrane</keyword>
<comment type="caution">
    <text evidence="11">The sequence shown here is derived from an EMBL/GenBank/DDBJ whole genome shotgun (WGS) entry which is preliminary data.</text>
</comment>
<organism evidence="11 12">
    <name type="scientific">Paraburkholderia bryophila</name>
    <dbReference type="NCBI Taxonomy" id="420952"/>
    <lineage>
        <taxon>Bacteria</taxon>
        <taxon>Pseudomonadati</taxon>
        <taxon>Pseudomonadota</taxon>
        <taxon>Betaproteobacteria</taxon>
        <taxon>Burkholderiales</taxon>
        <taxon>Burkholderiaceae</taxon>
        <taxon>Paraburkholderia</taxon>
    </lineage>
</organism>
<feature type="transmembrane region" description="Helical" evidence="9">
    <location>
        <begin position="54"/>
        <end position="73"/>
    </location>
</feature>
<dbReference type="InterPro" id="IPR000515">
    <property type="entry name" value="MetI-like"/>
</dbReference>
<dbReference type="RefSeq" id="WP_179710627.1">
    <property type="nucleotide sequence ID" value="NZ_JACCAU010000001.1"/>
</dbReference>
<dbReference type="GO" id="GO:0022857">
    <property type="term" value="F:transmembrane transporter activity"/>
    <property type="evidence" value="ECO:0007669"/>
    <property type="project" value="InterPro"/>
</dbReference>
<protein>
    <submittedName>
        <fullName evidence="11">Polar amino acid transport system permease protein</fullName>
    </submittedName>
</protein>
<accession>A0A7Z0AYW0</accession>
<dbReference type="InterPro" id="IPR035906">
    <property type="entry name" value="MetI-like_sf"/>
</dbReference>
<evidence type="ECO:0000256" key="5">
    <source>
        <dbReference type="ARBA" id="ARBA00022692"/>
    </source>
</evidence>
<evidence type="ECO:0000256" key="8">
    <source>
        <dbReference type="ARBA" id="ARBA00023136"/>
    </source>
</evidence>
<sequence>MNELLENLLPFVVKGLGATIFYSLSSASLGFVVAVIVCSMRLTNSRMAYGVSSFYVSMMRGVPLIVQLLIAYYCLPELGINVSPVVAAISTLGLCSGAYQAEILRGGFLGIPGGQIEAARMGGLSGRQILLFIQIPQAVRLTFPALINEATNMVKASSLISVVGVLELTRLAQNIAASTYKPLPAYAGAGLVYLAVTTCVAAFGKKMERKMAIEDIK</sequence>
<feature type="transmembrane region" description="Helical" evidence="9">
    <location>
        <begin position="183"/>
        <end position="203"/>
    </location>
</feature>
<gene>
    <name evidence="11" type="ORF">GGD41_002249</name>
</gene>
<evidence type="ECO:0000313" key="12">
    <source>
        <dbReference type="Proteomes" id="UP000572540"/>
    </source>
</evidence>
<evidence type="ECO:0000259" key="10">
    <source>
        <dbReference type="PROSITE" id="PS50928"/>
    </source>
</evidence>
<evidence type="ECO:0000256" key="2">
    <source>
        <dbReference type="ARBA" id="ARBA00010072"/>
    </source>
</evidence>
<keyword evidence="4" id="KW-1003">Cell membrane</keyword>
<evidence type="ECO:0000256" key="3">
    <source>
        <dbReference type="ARBA" id="ARBA00022448"/>
    </source>
</evidence>
<dbReference type="InterPro" id="IPR043429">
    <property type="entry name" value="ArtM/GltK/GlnP/TcyL/YhdX-like"/>
</dbReference>
<dbReference type="PROSITE" id="PS50928">
    <property type="entry name" value="ABC_TM1"/>
    <property type="match status" value="1"/>
</dbReference>
<evidence type="ECO:0000313" key="11">
    <source>
        <dbReference type="EMBL" id="NYH15021.1"/>
    </source>
</evidence>
<evidence type="ECO:0000256" key="1">
    <source>
        <dbReference type="ARBA" id="ARBA00004429"/>
    </source>
</evidence>
<evidence type="ECO:0000256" key="7">
    <source>
        <dbReference type="ARBA" id="ARBA00022989"/>
    </source>
</evidence>
<dbReference type="GO" id="GO:0043190">
    <property type="term" value="C:ATP-binding cassette (ABC) transporter complex"/>
    <property type="evidence" value="ECO:0007669"/>
    <property type="project" value="InterPro"/>
</dbReference>
<dbReference type="CDD" id="cd06261">
    <property type="entry name" value="TM_PBP2"/>
    <property type="match status" value="1"/>
</dbReference>
<dbReference type="Proteomes" id="UP000572540">
    <property type="component" value="Unassembled WGS sequence"/>
</dbReference>
<dbReference type="PANTHER" id="PTHR30614:SF0">
    <property type="entry name" value="L-CYSTINE TRANSPORT SYSTEM PERMEASE PROTEIN TCYL"/>
    <property type="match status" value="1"/>
</dbReference>
<dbReference type="NCBIfam" id="TIGR01726">
    <property type="entry name" value="HEQRo_perm_3TM"/>
    <property type="match status" value="1"/>
</dbReference>
<reference evidence="11 12" key="1">
    <citation type="submission" date="2020-07" db="EMBL/GenBank/DDBJ databases">
        <title>Exploring microbial biodiversity for novel pathways involved in the catabolism of aromatic compounds derived from lignin.</title>
        <authorList>
            <person name="Elkins J."/>
        </authorList>
    </citation>
    <scope>NUCLEOTIDE SEQUENCE [LARGE SCALE GENOMIC DNA]</scope>
    <source>
        <strain evidence="11 12">H2C3B</strain>
    </source>
</reference>
<keyword evidence="6" id="KW-0029">Amino-acid transport</keyword>
<keyword evidence="3 9" id="KW-0813">Transport</keyword>
<feature type="domain" description="ABC transmembrane type-1" evidence="10">
    <location>
        <begin position="16"/>
        <end position="204"/>
    </location>
</feature>
<dbReference type="InterPro" id="IPR010065">
    <property type="entry name" value="AA_ABC_transptr_permease_3TM"/>
</dbReference>
<dbReference type="GO" id="GO:0006865">
    <property type="term" value="P:amino acid transport"/>
    <property type="evidence" value="ECO:0007669"/>
    <property type="project" value="UniProtKB-KW"/>
</dbReference>
<dbReference type="Gene3D" id="1.10.3720.10">
    <property type="entry name" value="MetI-like"/>
    <property type="match status" value="1"/>
</dbReference>
<keyword evidence="8 9" id="KW-0472">Membrane</keyword>
<feature type="transmembrane region" description="Helical" evidence="9">
    <location>
        <begin position="20"/>
        <end position="42"/>
    </location>
</feature>
<dbReference type="Pfam" id="PF00528">
    <property type="entry name" value="BPD_transp_1"/>
    <property type="match status" value="1"/>
</dbReference>
<comment type="similarity">
    <text evidence="2">Belongs to the binding-protein-dependent transport system permease family. HisMQ subfamily.</text>
</comment>
<dbReference type="AlphaFoldDB" id="A0A7Z0AYW0"/>
<evidence type="ECO:0000256" key="4">
    <source>
        <dbReference type="ARBA" id="ARBA00022475"/>
    </source>
</evidence>
<dbReference type="SUPFAM" id="SSF161098">
    <property type="entry name" value="MetI-like"/>
    <property type="match status" value="1"/>
</dbReference>
<evidence type="ECO:0000256" key="6">
    <source>
        <dbReference type="ARBA" id="ARBA00022970"/>
    </source>
</evidence>